<dbReference type="SUPFAM" id="SSF88723">
    <property type="entry name" value="PIN domain-like"/>
    <property type="match status" value="1"/>
</dbReference>
<evidence type="ECO:0000259" key="1">
    <source>
        <dbReference type="Pfam" id="PF13470"/>
    </source>
</evidence>
<gene>
    <name evidence="2" type="ORF">SAMN05660649_04814</name>
</gene>
<dbReference type="EMBL" id="FOOX01000025">
    <property type="protein sequence ID" value="SFH34118.1"/>
    <property type="molecule type" value="Genomic_DNA"/>
</dbReference>
<dbReference type="InterPro" id="IPR002716">
    <property type="entry name" value="PIN_dom"/>
</dbReference>
<accession>A0A1I2Z888</accession>
<dbReference type="RefSeq" id="WP_092475430.1">
    <property type="nucleotide sequence ID" value="NZ_FOOX01000025.1"/>
</dbReference>
<dbReference type="AlphaFoldDB" id="A0A1I2Z888"/>
<dbReference type="Pfam" id="PF13470">
    <property type="entry name" value="PIN_3"/>
    <property type="match status" value="1"/>
</dbReference>
<dbReference type="STRING" id="341036.SAMN05660649_04814"/>
<dbReference type="Gene3D" id="3.40.50.1010">
    <property type="entry name" value="5'-nuclease"/>
    <property type="match status" value="1"/>
</dbReference>
<evidence type="ECO:0000313" key="2">
    <source>
        <dbReference type="EMBL" id="SFH34118.1"/>
    </source>
</evidence>
<protein>
    <submittedName>
        <fullName evidence="2">Predicted nucleic acid-binding protein, contains PIN domain</fullName>
    </submittedName>
</protein>
<evidence type="ECO:0000313" key="3">
    <source>
        <dbReference type="Proteomes" id="UP000199337"/>
    </source>
</evidence>
<keyword evidence="3" id="KW-1185">Reference proteome</keyword>
<proteinExistence type="predicted"/>
<organism evidence="2 3">
    <name type="scientific">Desulfotruncus arcticus DSM 17038</name>
    <dbReference type="NCBI Taxonomy" id="1121424"/>
    <lineage>
        <taxon>Bacteria</taxon>
        <taxon>Bacillati</taxon>
        <taxon>Bacillota</taxon>
        <taxon>Clostridia</taxon>
        <taxon>Eubacteriales</taxon>
        <taxon>Desulfallaceae</taxon>
        <taxon>Desulfotruncus</taxon>
    </lineage>
</organism>
<reference evidence="3" key="1">
    <citation type="submission" date="2016-10" db="EMBL/GenBank/DDBJ databases">
        <authorList>
            <person name="Varghese N."/>
            <person name="Submissions S."/>
        </authorList>
    </citation>
    <scope>NUCLEOTIDE SEQUENCE [LARGE SCALE GENOMIC DNA]</scope>
    <source>
        <strain evidence="3">DSM 17038</strain>
    </source>
</reference>
<sequence length="143" mass="16002">MNIKQTKVFFDSSVIIAGLASNKGGSHEVLVLAELKIIAPCICENVVTEVFRNVQKKLPSGMPHVYTLFKRLPFKLIDPTEEDIEQAQKLINDKDAPILAAAITGEVDWLLSLDKHFLKVNMEDQIGFKISSPGEFLQTLPYF</sequence>
<feature type="domain" description="PIN" evidence="1">
    <location>
        <begin position="7"/>
        <end position="116"/>
    </location>
</feature>
<dbReference type="Proteomes" id="UP000199337">
    <property type="component" value="Unassembled WGS sequence"/>
</dbReference>
<name>A0A1I2Z888_9FIRM</name>
<dbReference type="InterPro" id="IPR029060">
    <property type="entry name" value="PIN-like_dom_sf"/>
</dbReference>